<evidence type="ECO:0000313" key="2">
    <source>
        <dbReference type="EMBL" id="MDJ1157937.1"/>
    </source>
</evidence>
<dbReference type="Gene3D" id="1.10.150.690">
    <property type="entry name" value="DUF2063"/>
    <property type="match status" value="1"/>
</dbReference>
<dbReference type="InterPro" id="IPR018640">
    <property type="entry name" value="DUF2063"/>
</dbReference>
<comment type="caution">
    <text evidence="2">The sequence shown here is derived from an EMBL/GenBank/DDBJ whole genome shotgun (WGS) entry which is preliminary data.</text>
</comment>
<dbReference type="RefSeq" id="WP_283739928.1">
    <property type="nucleotide sequence ID" value="NZ_JASJEV010000003.1"/>
</dbReference>
<accession>A0ABT7AEY8</accession>
<sequence>MAPTLSEIQAAFAAALVDPALPVPDGLCGPGGGPAARRFAVYRNNVVVGLTEALRARFPVTDRLVGPEFFGAMARAYVAAHKPASPLLMHYGDDLPDFIAAFEPAAIIVYLADVARLEAAWSQAYHAAEAVPIGIAALAAIPTDELASVHLTLHPSLRLLHSAHPVASIWAAHQTDGPVMPPEPWEPEDVLVVRPEAEVLVHRLPAGGLAFLAALEAGAPLGVAVERATAAAPAFDLPRNLAGAFEAGAVIAASISAAVQALAETCP</sequence>
<feature type="domain" description="Putative DNA-binding" evidence="1">
    <location>
        <begin position="7"/>
        <end position="99"/>
    </location>
</feature>
<name>A0ABT7AEY8_9HYPH</name>
<organism evidence="2 3">
    <name type="scientific">Chelatococcus albus</name>
    <dbReference type="NCBI Taxonomy" id="3047466"/>
    <lineage>
        <taxon>Bacteria</taxon>
        <taxon>Pseudomonadati</taxon>
        <taxon>Pseudomonadota</taxon>
        <taxon>Alphaproteobacteria</taxon>
        <taxon>Hyphomicrobiales</taxon>
        <taxon>Chelatococcaceae</taxon>
        <taxon>Chelatococcus</taxon>
    </lineage>
</organism>
<dbReference type="InterPro" id="IPR044922">
    <property type="entry name" value="DUF2063_N_sf"/>
</dbReference>
<gene>
    <name evidence="2" type="ORF">QNA08_06780</name>
</gene>
<evidence type="ECO:0000313" key="3">
    <source>
        <dbReference type="Proteomes" id="UP001321492"/>
    </source>
</evidence>
<proteinExistence type="predicted"/>
<reference evidence="2 3" key="1">
    <citation type="submission" date="2023-05" db="EMBL/GenBank/DDBJ databases">
        <title>Chelatococcus sp. nov., a moderately thermophilic bacterium isolated from hot spring microbial mat.</title>
        <authorList>
            <person name="Hu C.-J."/>
            <person name="Li W.-J."/>
        </authorList>
    </citation>
    <scope>NUCLEOTIDE SEQUENCE [LARGE SCALE GENOMIC DNA]</scope>
    <source>
        <strain evidence="2 3">SYSU G07232</strain>
    </source>
</reference>
<evidence type="ECO:0000259" key="1">
    <source>
        <dbReference type="Pfam" id="PF09836"/>
    </source>
</evidence>
<dbReference type="Pfam" id="PF09836">
    <property type="entry name" value="DUF2063"/>
    <property type="match status" value="1"/>
</dbReference>
<keyword evidence="3" id="KW-1185">Reference proteome</keyword>
<keyword evidence="2" id="KW-0238">DNA-binding</keyword>
<protein>
    <submittedName>
        <fullName evidence="2">DNA-binding domain-containing protein</fullName>
    </submittedName>
</protein>
<dbReference type="EMBL" id="JASJEV010000003">
    <property type="protein sequence ID" value="MDJ1157937.1"/>
    <property type="molecule type" value="Genomic_DNA"/>
</dbReference>
<dbReference type="GO" id="GO:0003677">
    <property type="term" value="F:DNA binding"/>
    <property type="evidence" value="ECO:0007669"/>
    <property type="project" value="UniProtKB-KW"/>
</dbReference>
<dbReference type="Proteomes" id="UP001321492">
    <property type="component" value="Unassembled WGS sequence"/>
</dbReference>